<gene>
    <name evidence="4" type="ORF">EFE23_04300</name>
</gene>
<reference evidence="4 5" key="1">
    <citation type="submission" date="2018-11" db="EMBL/GenBank/DDBJ databases">
        <title>Micromonospora sp. PPF5-17, a new actinomycetes isolated from a hot spring soil.</title>
        <authorList>
            <person name="Thawai C."/>
        </authorList>
    </citation>
    <scope>NUCLEOTIDE SEQUENCE [LARGE SCALE GENOMIC DNA]</scope>
    <source>
        <strain evidence="4 5">PPF5-17</strain>
    </source>
</reference>
<dbReference type="CDD" id="cd04301">
    <property type="entry name" value="NAT_SF"/>
    <property type="match status" value="1"/>
</dbReference>
<keyword evidence="5" id="KW-1185">Reference proteome</keyword>
<feature type="domain" description="N-acetyltransferase" evidence="3">
    <location>
        <begin position="17"/>
        <end position="166"/>
    </location>
</feature>
<dbReference type="PANTHER" id="PTHR43877">
    <property type="entry name" value="AMINOALKYLPHOSPHONATE N-ACETYLTRANSFERASE-RELATED-RELATED"/>
    <property type="match status" value="1"/>
</dbReference>
<proteinExistence type="predicted"/>
<dbReference type="SUPFAM" id="SSF55729">
    <property type="entry name" value="Acyl-CoA N-acyltransferases (Nat)"/>
    <property type="match status" value="1"/>
</dbReference>
<evidence type="ECO:0000256" key="1">
    <source>
        <dbReference type="ARBA" id="ARBA00022679"/>
    </source>
</evidence>
<organism evidence="4 5">
    <name type="scientific">Micromonospora solifontis</name>
    <dbReference type="NCBI Taxonomy" id="2487138"/>
    <lineage>
        <taxon>Bacteria</taxon>
        <taxon>Bacillati</taxon>
        <taxon>Actinomycetota</taxon>
        <taxon>Actinomycetes</taxon>
        <taxon>Micromonosporales</taxon>
        <taxon>Micromonosporaceae</taxon>
        <taxon>Micromonospora</taxon>
    </lineage>
</organism>
<dbReference type="InterPro" id="IPR016181">
    <property type="entry name" value="Acyl_CoA_acyltransferase"/>
</dbReference>
<dbReference type="PANTHER" id="PTHR43877:SF2">
    <property type="entry name" value="AMINOALKYLPHOSPHONATE N-ACETYLTRANSFERASE-RELATED"/>
    <property type="match status" value="1"/>
</dbReference>
<name>A0ABX9WN34_9ACTN</name>
<evidence type="ECO:0000313" key="5">
    <source>
        <dbReference type="Proteomes" id="UP000280698"/>
    </source>
</evidence>
<dbReference type="InterPro" id="IPR050832">
    <property type="entry name" value="Bact_Acetyltransf"/>
</dbReference>
<accession>A0ABX9WN34</accession>
<dbReference type="Gene3D" id="3.40.630.30">
    <property type="match status" value="1"/>
</dbReference>
<evidence type="ECO:0000259" key="3">
    <source>
        <dbReference type="PROSITE" id="PS51186"/>
    </source>
</evidence>
<dbReference type="InterPro" id="IPR000182">
    <property type="entry name" value="GNAT_dom"/>
</dbReference>
<dbReference type="Pfam" id="PF00583">
    <property type="entry name" value="Acetyltransf_1"/>
    <property type="match status" value="1"/>
</dbReference>
<comment type="caution">
    <text evidence="4">The sequence shown here is derived from an EMBL/GenBank/DDBJ whole genome shotgun (WGS) entry which is preliminary data.</text>
</comment>
<protein>
    <submittedName>
        <fullName evidence="4">GNAT family N-acetyltransferase</fullName>
    </submittedName>
</protein>
<keyword evidence="2" id="KW-0012">Acyltransferase</keyword>
<sequence>MQVTVTEGRVLENRPDLVLRAAHLADAEAIAALWHRGWLDGHAGHVPEALHQHRRLADFRRRVPPRLTATTVATLGERVVGFVTVREDEVEQMYVAGPARGTGVADALLKAGERIVAERFDTAWLAVAVGNNRARRFYARCGWRDAAAIDYPAEAGTDDTGRRPAAPGGAVVVVPCRRYEKRVR</sequence>
<keyword evidence="1" id="KW-0808">Transferase</keyword>
<evidence type="ECO:0000313" key="4">
    <source>
        <dbReference type="EMBL" id="RNM00877.1"/>
    </source>
</evidence>
<dbReference type="Proteomes" id="UP000280698">
    <property type="component" value="Unassembled WGS sequence"/>
</dbReference>
<dbReference type="PROSITE" id="PS51186">
    <property type="entry name" value="GNAT"/>
    <property type="match status" value="1"/>
</dbReference>
<dbReference type="EMBL" id="RJLN01000007">
    <property type="protein sequence ID" value="RNM00877.1"/>
    <property type="molecule type" value="Genomic_DNA"/>
</dbReference>
<evidence type="ECO:0000256" key="2">
    <source>
        <dbReference type="ARBA" id="ARBA00023315"/>
    </source>
</evidence>